<protein>
    <submittedName>
        <fullName evidence="1">Uncharacterized protein</fullName>
    </submittedName>
</protein>
<gene>
    <name evidence="1" type="ORF">SMTD_LOCUS1053</name>
</gene>
<dbReference type="InterPro" id="IPR004014">
    <property type="entry name" value="ATPase_P-typ_cation-transptr_N"/>
</dbReference>
<dbReference type="PANTHER" id="PTHR42861">
    <property type="entry name" value="CALCIUM-TRANSPORTING ATPASE"/>
    <property type="match status" value="1"/>
</dbReference>
<dbReference type="Gene3D" id="1.20.1110.10">
    <property type="entry name" value="Calcium-transporting ATPase, transmembrane domain"/>
    <property type="match status" value="1"/>
</dbReference>
<dbReference type="EMBL" id="UZAL01001077">
    <property type="protein sequence ID" value="VDO75055.1"/>
    <property type="molecule type" value="Genomic_DNA"/>
</dbReference>
<dbReference type="Proteomes" id="UP000269396">
    <property type="component" value="Unassembled WGS sequence"/>
</dbReference>
<evidence type="ECO:0000313" key="1">
    <source>
        <dbReference type="EMBL" id="VDO75055.1"/>
    </source>
</evidence>
<proteinExistence type="predicted"/>
<dbReference type="SUPFAM" id="SSF81665">
    <property type="entry name" value="Calcium ATPase, transmembrane domain M"/>
    <property type="match status" value="1"/>
</dbReference>
<name>A0A183NG17_9TREM</name>
<evidence type="ECO:0000313" key="2">
    <source>
        <dbReference type="Proteomes" id="UP000269396"/>
    </source>
</evidence>
<dbReference type="Pfam" id="PF00690">
    <property type="entry name" value="Cation_ATPase_N"/>
    <property type="match status" value="1"/>
</dbReference>
<dbReference type="Gene3D" id="2.70.150.10">
    <property type="entry name" value="Calcium-transporting ATPase, cytoplasmic transduction domain A"/>
    <property type="match status" value="1"/>
</dbReference>
<dbReference type="STRING" id="31246.A0A183NG17"/>
<keyword evidence="2" id="KW-1185">Reference proteome</keyword>
<dbReference type="InterPro" id="IPR023298">
    <property type="entry name" value="ATPase_P-typ_TM_dom_sf"/>
</dbReference>
<accession>A0A183NG17</accession>
<sequence>MIPGGQAHINARDAAVKSIEELANYFKVDLKTGLDHTEAQHRLKLCGPNELKHPNPDPLYKKYLEQFKEPMILLLLSSAFISLIMKQYDDTISITVAILIVVTVAFIQSYRSEKVLEALQKLMPPKCSWIGHHLSRISRLAYERSDKLAINYLKVNILKIFVIKPV</sequence>
<organism evidence="1 2">
    <name type="scientific">Schistosoma mattheei</name>
    <dbReference type="NCBI Taxonomy" id="31246"/>
    <lineage>
        <taxon>Eukaryota</taxon>
        <taxon>Metazoa</taxon>
        <taxon>Spiralia</taxon>
        <taxon>Lophotrochozoa</taxon>
        <taxon>Platyhelminthes</taxon>
        <taxon>Trematoda</taxon>
        <taxon>Digenea</taxon>
        <taxon>Strigeidida</taxon>
        <taxon>Schistosomatoidea</taxon>
        <taxon>Schistosomatidae</taxon>
        <taxon>Schistosoma</taxon>
    </lineage>
</organism>
<dbReference type="SMART" id="SM00831">
    <property type="entry name" value="Cation_ATPase_N"/>
    <property type="match status" value="1"/>
</dbReference>
<dbReference type="AlphaFoldDB" id="A0A183NG17"/>
<reference evidence="1 2" key="1">
    <citation type="submission" date="2018-11" db="EMBL/GenBank/DDBJ databases">
        <authorList>
            <consortium name="Pathogen Informatics"/>
        </authorList>
    </citation>
    <scope>NUCLEOTIDE SEQUENCE [LARGE SCALE GENOMIC DNA]</scope>
    <source>
        <strain>Denwood</strain>
        <strain evidence="2">Zambia</strain>
    </source>
</reference>